<evidence type="ECO:0000313" key="3">
    <source>
        <dbReference type="Proteomes" id="UP000007151"/>
    </source>
</evidence>
<keyword evidence="3" id="KW-1185">Reference proteome</keyword>
<organism evidence="2 3">
    <name type="scientific">Danaus plexippus plexippus</name>
    <dbReference type="NCBI Taxonomy" id="278856"/>
    <lineage>
        <taxon>Eukaryota</taxon>
        <taxon>Metazoa</taxon>
        <taxon>Ecdysozoa</taxon>
        <taxon>Arthropoda</taxon>
        <taxon>Hexapoda</taxon>
        <taxon>Insecta</taxon>
        <taxon>Pterygota</taxon>
        <taxon>Neoptera</taxon>
        <taxon>Endopterygota</taxon>
        <taxon>Lepidoptera</taxon>
        <taxon>Glossata</taxon>
        <taxon>Ditrysia</taxon>
        <taxon>Papilionoidea</taxon>
        <taxon>Nymphalidae</taxon>
        <taxon>Danainae</taxon>
        <taxon>Danaini</taxon>
        <taxon>Danaina</taxon>
        <taxon>Danaus</taxon>
        <taxon>Danaus</taxon>
    </lineage>
</organism>
<dbReference type="AlphaFoldDB" id="A0A212EZZ3"/>
<dbReference type="Proteomes" id="UP000007151">
    <property type="component" value="Unassembled WGS sequence"/>
</dbReference>
<evidence type="ECO:0000313" key="2">
    <source>
        <dbReference type="EMBL" id="OWR47014.1"/>
    </source>
</evidence>
<sequence length="97" mass="10932">MDDWDSVGNDYVEKTSGFVEVSKTMQTGLWKYVRKSADHEVWYARRTLALGVFVLVIVLLASPVLILILRHIITTIQLLRQTLADRVTLTGGVRSAD</sequence>
<proteinExistence type="predicted"/>
<keyword evidence="1" id="KW-1133">Transmembrane helix</keyword>
<gene>
    <name evidence="2" type="ORF">KGM_200875</name>
</gene>
<name>A0A212EZZ3_DANPL</name>
<protein>
    <submittedName>
        <fullName evidence="2">Uncharacterized protein</fullName>
    </submittedName>
</protein>
<accession>A0A212EZZ3</accession>
<keyword evidence="1" id="KW-0472">Membrane</keyword>
<reference evidence="2 3" key="1">
    <citation type="journal article" date="2011" name="Cell">
        <title>The monarch butterfly genome yields insights into long-distance migration.</title>
        <authorList>
            <person name="Zhan S."/>
            <person name="Merlin C."/>
            <person name="Boore J.L."/>
            <person name="Reppert S.M."/>
        </authorList>
    </citation>
    <scope>NUCLEOTIDE SEQUENCE [LARGE SCALE GENOMIC DNA]</scope>
    <source>
        <strain evidence="2">F-2</strain>
    </source>
</reference>
<dbReference type="EMBL" id="AGBW02011225">
    <property type="protein sequence ID" value="OWR47014.1"/>
    <property type="molecule type" value="Genomic_DNA"/>
</dbReference>
<evidence type="ECO:0000256" key="1">
    <source>
        <dbReference type="SAM" id="Phobius"/>
    </source>
</evidence>
<keyword evidence="1" id="KW-0812">Transmembrane</keyword>
<dbReference type="KEGG" id="dpl:KGM_200875"/>
<dbReference type="InParanoid" id="A0A212EZZ3"/>
<comment type="caution">
    <text evidence="2">The sequence shown here is derived from an EMBL/GenBank/DDBJ whole genome shotgun (WGS) entry which is preliminary data.</text>
</comment>
<feature type="transmembrane region" description="Helical" evidence="1">
    <location>
        <begin position="48"/>
        <end position="69"/>
    </location>
</feature>